<sequence>MHQPVVALRRAVMSLAAIFIASVPLGGQSQGTIDCSPGGHGAGCEVKLEAGQSSALIRFRPTILGPTTFTIRGGGLNEKVSLNGDMTANFRWIEAAPPTDTVLILVETAGAPIVQWDTVRIYPHVAAARTLALQDNLAPYVWIRNQWLPLTLRIGVGTAQGAQLTQAECEKVRFALQPLPDGDASPDTGRASYYPNRSGYTCFVEPRWKFAEVTGRQDLGIRVGDESVRIPGVAREGPRIAAGIAWFSRHTSKDTRYCNSYSDDFDVCSEDRVSFSDSVKKTRMETHDKEWQPFFAVETPPFLGWDQSTNPIGQYLQTNVRVVAGSTFVEPQKNFFVGLTLLPLRATELESLPLQLQAAWRWNGGFVGGLSVDGSGLISNALKALGAPF</sequence>
<accession>A0A841GK44</accession>
<gene>
    <name evidence="1" type="ORF">HNQ61_000702</name>
</gene>
<comment type="caution">
    <text evidence="1">The sequence shown here is derived from an EMBL/GenBank/DDBJ whole genome shotgun (WGS) entry which is preliminary data.</text>
</comment>
<protein>
    <submittedName>
        <fullName evidence="1">Uncharacterized protein</fullName>
    </submittedName>
</protein>
<reference evidence="1 2" key="1">
    <citation type="submission" date="2020-08" db="EMBL/GenBank/DDBJ databases">
        <title>Genomic Encyclopedia of Type Strains, Phase IV (KMG-IV): sequencing the most valuable type-strain genomes for metagenomic binning, comparative biology and taxonomic classification.</title>
        <authorList>
            <person name="Goeker M."/>
        </authorList>
    </citation>
    <scope>NUCLEOTIDE SEQUENCE [LARGE SCALE GENOMIC DNA]</scope>
    <source>
        <strain evidence="1 2">DSM 29007</strain>
    </source>
</reference>
<dbReference type="AlphaFoldDB" id="A0A841GK44"/>
<name>A0A841GK44_9BACT</name>
<dbReference type="Proteomes" id="UP000582837">
    <property type="component" value="Unassembled WGS sequence"/>
</dbReference>
<proteinExistence type="predicted"/>
<dbReference type="EMBL" id="JACHIA010000001">
    <property type="protein sequence ID" value="MBB6069091.1"/>
    <property type="molecule type" value="Genomic_DNA"/>
</dbReference>
<organism evidence="1 2">
    <name type="scientific">Longimicrobium terrae</name>
    <dbReference type="NCBI Taxonomy" id="1639882"/>
    <lineage>
        <taxon>Bacteria</taxon>
        <taxon>Pseudomonadati</taxon>
        <taxon>Gemmatimonadota</taxon>
        <taxon>Longimicrobiia</taxon>
        <taxon>Longimicrobiales</taxon>
        <taxon>Longimicrobiaceae</taxon>
        <taxon>Longimicrobium</taxon>
    </lineage>
</organism>
<dbReference type="RefSeq" id="WP_170031883.1">
    <property type="nucleotide sequence ID" value="NZ_JABDTL010000001.1"/>
</dbReference>
<evidence type="ECO:0000313" key="2">
    <source>
        <dbReference type="Proteomes" id="UP000582837"/>
    </source>
</evidence>
<evidence type="ECO:0000313" key="1">
    <source>
        <dbReference type="EMBL" id="MBB6069091.1"/>
    </source>
</evidence>
<keyword evidence="2" id="KW-1185">Reference proteome</keyword>